<dbReference type="CDD" id="cd00383">
    <property type="entry name" value="trans_reg_C"/>
    <property type="match status" value="1"/>
</dbReference>
<dbReference type="EMBL" id="CAEZSF010000156">
    <property type="protein sequence ID" value="CAB4547938.1"/>
    <property type="molecule type" value="Genomic_DNA"/>
</dbReference>
<evidence type="ECO:0000256" key="3">
    <source>
        <dbReference type="ARBA" id="ARBA00023015"/>
    </source>
</evidence>
<dbReference type="GO" id="GO:0000976">
    <property type="term" value="F:transcription cis-regulatory region binding"/>
    <property type="evidence" value="ECO:0007669"/>
    <property type="project" value="TreeGrafter"/>
</dbReference>
<evidence type="ECO:0000313" key="9">
    <source>
        <dbReference type="EMBL" id="CAB4547938.1"/>
    </source>
</evidence>
<name>A0A6J6SAZ2_9ZZZZ</name>
<dbReference type="GO" id="GO:0006355">
    <property type="term" value="P:regulation of DNA-templated transcription"/>
    <property type="evidence" value="ECO:0007669"/>
    <property type="project" value="InterPro"/>
</dbReference>
<dbReference type="GO" id="GO:0032993">
    <property type="term" value="C:protein-DNA complex"/>
    <property type="evidence" value="ECO:0007669"/>
    <property type="project" value="TreeGrafter"/>
</dbReference>
<dbReference type="PROSITE" id="PS51755">
    <property type="entry name" value="OMPR_PHOB"/>
    <property type="match status" value="1"/>
</dbReference>
<dbReference type="FunFam" id="3.40.50.2300:FF:000001">
    <property type="entry name" value="DNA-binding response regulator PhoB"/>
    <property type="match status" value="1"/>
</dbReference>
<dbReference type="Pfam" id="PF00486">
    <property type="entry name" value="Trans_reg_C"/>
    <property type="match status" value="1"/>
</dbReference>
<dbReference type="SUPFAM" id="SSF52172">
    <property type="entry name" value="CheY-like"/>
    <property type="match status" value="1"/>
</dbReference>
<gene>
    <name evidence="9" type="ORF">UFOPK1358_01425</name>
    <name evidence="10" type="ORF">UFOPK2766_00384</name>
</gene>
<evidence type="ECO:0000256" key="5">
    <source>
        <dbReference type="ARBA" id="ARBA00023163"/>
    </source>
</evidence>
<dbReference type="InterPro" id="IPR001789">
    <property type="entry name" value="Sig_transdc_resp-reg_receiver"/>
</dbReference>
<dbReference type="Gene3D" id="1.10.10.10">
    <property type="entry name" value="Winged helix-like DNA-binding domain superfamily/Winged helix DNA-binding domain"/>
    <property type="match status" value="1"/>
</dbReference>
<dbReference type="SUPFAM" id="SSF46894">
    <property type="entry name" value="C-terminal effector domain of the bipartite response regulators"/>
    <property type="match status" value="1"/>
</dbReference>
<dbReference type="Gene3D" id="6.10.250.690">
    <property type="match status" value="1"/>
</dbReference>
<dbReference type="AlphaFoldDB" id="A0A6J6SAZ2"/>
<keyword evidence="3" id="KW-0805">Transcription regulation</keyword>
<feature type="domain" description="OmpR/PhoB-type" evidence="8">
    <location>
        <begin position="153"/>
        <end position="252"/>
    </location>
</feature>
<dbReference type="EMBL" id="CAEZYU010000011">
    <property type="protein sequence ID" value="CAB4732150.1"/>
    <property type="molecule type" value="Genomic_DNA"/>
</dbReference>
<dbReference type="SMART" id="SM00862">
    <property type="entry name" value="Trans_reg_C"/>
    <property type="match status" value="1"/>
</dbReference>
<evidence type="ECO:0000256" key="1">
    <source>
        <dbReference type="ARBA" id="ARBA00022553"/>
    </source>
</evidence>
<dbReference type="Gene3D" id="3.40.50.2300">
    <property type="match status" value="1"/>
</dbReference>
<reference evidence="10" key="1">
    <citation type="submission" date="2020-05" db="EMBL/GenBank/DDBJ databases">
        <authorList>
            <person name="Chiriac C."/>
            <person name="Salcher M."/>
            <person name="Ghai R."/>
            <person name="Kavagutti S V."/>
        </authorList>
    </citation>
    <scope>NUCLEOTIDE SEQUENCE</scope>
</reference>
<dbReference type="PROSITE" id="PS50110">
    <property type="entry name" value="RESPONSE_REGULATORY"/>
    <property type="match status" value="1"/>
</dbReference>
<keyword evidence="4" id="KW-0238">DNA-binding</keyword>
<dbReference type="Pfam" id="PF00072">
    <property type="entry name" value="Response_reg"/>
    <property type="match status" value="1"/>
</dbReference>
<evidence type="ECO:0000256" key="2">
    <source>
        <dbReference type="ARBA" id="ARBA00023012"/>
    </source>
</evidence>
<dbReference type="GO" id="GO:0000156">
    <property type="term" value="F:phosphorelay response regulator activity"/>
    <property type="evidence" value="ECO:0007669"/>
    <property type="project" value="TreeGrafter"/>
</dbReference>
<evidence type="ECO:0000256" key="4">
    <source>
        <dbReference type="ARBA" id="ARBA00023125"/>
    </source>
</evidence>
<feature type="domain" description="Response regulatory" evidence="7">
    <location>
        <begin position="21"/>
        <end position="134"/>
    </location>
</feature>
<dbReference type="PANTHER" id="PTHR48111">
    <property type="entry name" value="REGULATOR OF RPOS"/>
    <property type="match status" value="1"/>
</dbReference>
<accession>A0A6J6SAZ2</accession>
<evidence type="ECO:0000259" key="8">
    <source>
        <dbReference type="PROSITE" id="PS51755"/>
    </source>
</evidence>
<protein>
    <recommendedName>
        <fullName evidence="6">Sensory transduction protein RegX3</fullName>
    </recommendedName>
</protein>
<dbReference type="GO" id="GO:0005829">
    <property type="term" value="C:cytosol"/>
    <property type="evidence" value="ECO:0007669"/>
    <property type="project" value="TreeGrafter"/>
</dbReference>
<organism evidence="10">
    <name type="scientific">freshwater metagenome</name>
    <dbReference type="NCBI Taxonomy" id="449393"/>
    <lineage>
        <taxon>unclassified sequences</taxon>
        <taxon>metagenomes</taxon>
        <taxon>ecological metagenomes</taxon>
    </lineage>
</organism>
<dbReference type="FunFam" id="1.10.10.10:FF:000018">
    <property type="entry name" value="DNA-binding response regulator ResD"/>
    <property type="match status" value="1"/>
</dbReference>
<evidence type="ECO:0000256" key="6">
    <source>
        <dbReference type="ARBA" id="ARBA00041201"/>
    </source>
</evidence>
<keyword evidence="1" id="KW-0597">Phosphoprotein</keyword>
<dbReference type="InterPro" id="IPR011006">
    <property type="entry name" value="CheY-like_superfamily"/>
</dbReference>
<sequence>MNTTTRTTNPSSAAAGSAPITVLLVEDEEAFVDALTVGLGREGFIVEVARDGAEALERFALVKPDLVLLDVMLPNISGLDVCREIRRSSDTPIIMVTAKGAEIDTVVGLEVGADDYVTKPYRLRELVARMRAVLRRHGAVTATEGANSEDPAREVLTLDGVELDTDSHEVRVRGEVVNLPLKEFELLSLLMENAGRVLPRSTLIDRVWGSDYVGDTKTLDVHVKRVRSKIEDDPARPTRIVTIRGLGYKYANNR</sequence>
<dbReference type="InterPro" id="IPR016032">
    <property type="entry name" value="Sig_transdc_resp-reg_C-effctor"/>
</dbReference>
<keyword evidence="5" id="KW-0804">Transcription</keyword>
<dbReference type="InterPro" id="IPR001867">
    <property type="entry name" value="OmpR/PhoB-type_DNA-bd"/>
</dbReference>
<dbReference type="PANTHER" id="PTHR48111:SF72">
    <property type="entry name" value="SENSORY TRANSDUCTION PROTEIN REGX3"/>
    <property type="match status" value="1"/>
</dbReference>
<evidence type="ECO:0000259" key="7">
    <source>
        <dbReference type="PROSITE" id="PS50110"/>
    </source>
</evidence>
<dbReference type="InterPro" id="IPR036388">
    <property type="entry name" value="WH-like_DNA-bd_sf"/>
</dbReference>
<proteinExistence type="predicted"/>
<dbReference type="InterPro" id="IPR039420">
    <property type="entry name" value="WalR-like"/>
</dbReference>
<keyword evidence="2" id="KW-0902">Two-component regulatory system</keyword>
<dbReference type="SMART" id="SM00448">
    <property type="entry name" value="REC"/>
    <property type="match status" value="1"/>
</dbReference>
<evidence type="ECO:0000313" key="10">
    <source>
        <dbReference type="EMBL" id="CAB4732150.1"/>
    </source>
</evidence>